<dbReference type="AlphaFoldDB" id="A0AAV2I408"/>
<proteinExistence type="predicted"/>
<dbReference type="InterPro" id="IPR002044">
    <property type="entry name" value="CBM20"/>
</dbReference>
<reference evidence="3 4" key="1">
    <citation type="submission" date="2024-04" db="EMBL/GenBank/DDBJ databases">
        <authorList>
            <consortium name="Genoscope - CEA"/>
            <person name="William W."/>
        </authorList>
    </citation>
    <scope>NUCLEOTIDE SEQUENCE [LARGE SCALE GENOMIC DNA]</scope>
</reference>
<evidence type="ECO:0000256" key="1">
    <source>
        <dbReference type="SAM" id="MobiDB-lite"/>
    </source>
</evidence>
<evidence type="ECO:0000313" key="4">
    <source>
        <dbReference type="Proteomes" id="UP001497497"/>
    </source>
</evidence>
<feature type="compositionally biased region" description="Pro residues" evidence="1">
    <location>
        <begin position="585"/>
        <end position="596"/>
    </location>
</feature>
<protein>
    <recommendedName>
        <fullName evidence="2">CBM20 domain-containing protein</fullName>
    </recommendedName>
</protein>
<gene>
    <name evidence="3" type="ORF">GSLYS_00014528001</name>
</gene>
<dbReference type="SUPFAM" id="SSF49452">
    <property type="entry name" value="Starch-binding domain-like"/>
    <property type="match status" value="2"/>
</dbReference>
<accession>A0AAV2I408</accession>
<dbReference type="InterPro" id="IPR013783">
    <property type="entry name" value="Ig-like_fold"/>
</dbReference>
<name>A0AAV2I408_LYMST</name>
<dbReference type="InterPro" id="IPR013784">
    <property type="entry name" value="Carb-bd-like_fold"/>
</dbReference>
<feature type="domain" description="CBM20" evidence="2">
    <location>
        <begin position="5"/>
        <end position="109"/>
    </location>
</feature>
<dbReference type="GO" id="GO:2001070">
    <property type="term" value="F:starch binding"/>
    <property type="evidence" value="ECO:0007669"/>
    <property type="project" value="InterPro"/>
</dbReference>
<evidence type="ECO:0000259" key="2">
    <source>
        <dbReference type="PROSITE" id="PS51166"/>
    </source>
</evidence>
<dbReference type="EMBL" id="CAXITT010000404">
    <property type="protein sequence ID" value="CAL1540879.1"/>
    <property type="molecule type" value="Genomic_DNA"/>
</dbReference>
<keyword evidence="4" id="KW-1185">Reference proteome</keyword>
<feature type="region of interest" description="Disordered" evidence="1">
    <location>
        <begin position="561"/>
        <end position="600"/>
    </location>
</feature>
<feature type="compositionally biased region" description="Polar residues" evidence="1">
    <location>
        <begin position="278"/>
        <end position="304"/>
    </location>
</feature>
<sequence length="827" mass="92447">MKVKSYRSNQIGLQFRVWCPTFNRVRHRLFLLGSLPELGAWNIDAALEALPTTEIHIWKTEAALPASSSFEWVWLRTAPNRTGVEWERFNKRNRTVDCYSGTLHTIWGESDEVFVQSATCLELTTFLSIDDGYTLVLSGSTPSTGLWNLSNALPAKEFPKKSGYWKVQISFDSFANLDFKWAVVKEKDHSIVRIEEKLHHSIYGRRSWMRAVAPWMLPVVVVVDTSILTDPMDNVLGRTDIIVKERRKRQEEIVEWTKVSTKILLEEKKKAEAMGPRFSSSQETLGSLNASGSSEKTKVSSISREPSVDLPRQPTVSATGNLDDLISKREELVTRESKTERLTKQFSKTYMEQVHVLKGLGQTEVPSDPINLEGAAHNNCYLSDEVRPNSSHMGPLARRDSCVGTEVGLRPDKKSVATSMAVAAKIDAVTWYDSSHIAQDKTRKPADAGARHTDLKPERVRKQSGLLKISSNSKNWEKPLQDETSCSDCTHPLSLPRSEVKQVKSECPVSSCVPLDAASDTGFTDASSWLSSLTLVPRRDSSHTPAHCSAFDQHFTTDMDEGYSEAEEGSTLASMVERPAAQETPAPPAQETPAPPETDYFGDMIYGQGDYDLFINHDLEALNEDEEHLEWLALKIRTEDKSCTSKRGLGFELPPDHPILGCKSCSDDVFRASLADILGKVSLSQDYDLTSPTPPIPVPENIDTVLVSVTDDQRFSKNIENYNIDFSFGGAIKARSVARAMEERWGATQQQGQVDSFTADQNQTYFLPPEYSYKDVCYSFTDFCDAEDHEMTLEDHRARARELERAWGLSQGANTSIAEEISVSESS</sequence>
<feature type="region of interest" description="Disordered" evidence="1">
    <location>
        <begin position="275"/>
        <end position="319"/>
    </location>
</feature>
<evidence type="ECO:0000313" key="3">
    <source>
        <dbReference type="EMBL" id="CAL1540879.1"/>
    </source>
</evidence>
<dbReference type="Gene3D" id="2.60.40.10">
    <property type="entry name" value="Immunoglobulins"/>
    <property type="match status" value="2"/>
</dbReference>
<comment type="caution">
    <text evidence="3">The sequence shown here is derived from an EMBL/GenBank/DDBJ whole genome shotgun (WGS) entry which is preliminary data.</text>
</comment>
<dbReference type="Proteomes" id="UP001497497">
    <property type="component" value="Unassembled WGS sequence"/>
</dbReference>
<dbReference type="SMART" id="SM01065">
    <property type="entry name" value="CBM_2"/>
    <property type="match status" value="2"/>
</dbReference>
<dbReference type="Pfam" id="PF00686">
    <property type="entry name" value="CBM_20"/>
    <property type="match status" value="1"/>
</dbReference>
<organism evidence="3 4">
    <name type="scientific">Lymnaea stagnalis</name>
    <name type="common">Great pond snail</name>
    <name type="synonym">Helix stagnalis</name>
    <dbReference type="NCBI Taxonomy" id="6523"/>
    <lineage>
        <taxon>Eukaryota</taxon>
        <taxon>Metazoa</taxon>
        <taxon>Spiralia</taxon>
        <taxon>Lophotrochozoa</taxon>
        <taxon>Mollusca</taxon>
        <taxon>Gastropoda</taxon>
        <taxon>Heterobranchia</taxon>
        <taxon>Euthyneura</taxon>
        <taxon>Panpulmonata</taxon>
        <taxon>Hygrophila</taxon>
        <taxon>Lymnaeoidea</taxon>
        <taxon>Lymnaeidae</taxon>
        <taxon>Lymnaea</taxon>
    </lineage>
</organism>
<feature type="region of interest" description="Disordered" evidence="1">
    <location>
        <begin position="468"/>
        <end position="489"/>
    </location>
</feature>
<dbReference type="PROSITE" id="PS51166">
    <property type="entry name" value="CBM20"/>
    <property type="match status" value="1"/>
</dbReference>